<evidence type="ECO:0008006" key="3">
    <source>
        <dbReference type="Google" id="ProtNLM"/>
    </source>
</evidence>
<dbReference type="PANTHER" id="PTHR47326:SF1">
    <property type="entry name" value="HTH PSQ-TYPE DOMAIN-CONTAINING PROTEIN"/>
    <property type="match status" value="1"/>
</dbReference>
<dbReference type="AlphaFoldDB" id="A0A4Y2H586"/>
<accession>A0A4Y2H586</accession>
<reference evidence="1 2" key="1">
    <citation type="journal article" date="2019" name="Sci. Rep.">
        <title>Orb-weaving spider Araneus ventricosus genome elucidates the spidroin gene catalogue.</title>
        <authorList>
            <person name="Kono N."/>
            <person name="Nakamura H."/>
            <person name="Ohtoshi R."/>
            <person name="Moran D.A.P."/>
            <person name="Shinohara A."/>
            <person name="Yoshida Y."/>
            <person name="Fujiwara M."/>
            <person name="Mori M."/>
            <person name="Tomita M."/>
            <person name="Arakawa K."/>
        </authorList>
    </citation>
    <scope>NUCLEOTIDE SEQUENCE [LARGE SCALE GENOMIC DNA]</scope>
</reference>
<evidence type="ECO:0000313" key="1">
    <source>
        <dbReference type="EMBL" id="GBM60329.1"/>
    </source>
</evidence>
<name>A0A4Y2H586_ARAVE</name>
<gene>
    <name evidence="1" type="ORF">AVEN_108115_1</name>
</gene>
<organism evidence="1 2">
    <name type="scientific">Araneus ventricosus</name>
    <name type="common">Orbweaver spider</name>
    <name type="synonym">Epeira ventricosa</name>
    <dbReference type="NCBI Taxonomy" id="182803"/>
    <lineage>
        <taxon>Eukaryota</taxon>
        <taxon>Metazoa</taxon>
        <taxon>Ecdysozoa</taxon>
        <taxon>Arthropoda</taxon>
        <taxon>Chelicerata</taxon>
        <taxon>Arachnida</taxon>
        <taxon>Araneae</taxon>
        <taxon>Araneomorphae</taxon>
        <taxon>Entelegynae</taxon>
        <taxon>Araneoidea</taxon>
        <taxon>Araneidae</taxon>
        <taxon>Araneus</taxon>
    </lineage>
</organism>
<protein>
    <recommendedName>
        <fullName evidence="3">DUF4817 domain-containing protein</fullName>
    </recommendedName>
</protein>
<dbReference type="Proteomes" id="UP000499080">
    <property type="component" value="Unassembled WGS sequence"/>
</dbReference>
<comment type="caution">
    <text evidence="1">The sequence shown here is derived from an EMBL/GenBank/DDBJ whole genome shotgun (WGS) entry which is preliminary data.</text>
</comment>
<sequence>MTLSLKARNLLVKLFHKNGDCATIALKRFRTLEGLRSGSGPMTVFGLKKMMDKFEESGSFGVKCGRGKKAIASTSVEDVATALQEASSTSSGTCSVRRISRTLDMPVSTCYPFKITRVQELAPADQLKREAFALKFLARMEVDNAWPWNILWTDEAHFHLQSAINTQNCRIWVRGNPFQMLIHSQKVTVWCGFRAAFIVGPFYRRNWSFGSCNMYSQWEML</sequence>
<dbReference type="PANTHER" id="PTHR47326">
    <property type="entry name" value="TRANSPOSABLE ELEMENT TC3 TRANSPOSASE-LIKE PROTEIN"/>
    <property type="match status" value="1"/>
</dbReference>
<dbReference type="Gene3D" id="3.30.420.10">
    <property type="entry name" value="Ribonuclease H-like superfamily/Ribonuclease H"/>
    <property type="match status" value="1"/>
</dbReference>
<keyword evidence="2" id="KW-1185">Reference proteome</keyword>
<evidence type="ECO:0000313" key="2">
    <source>
        <dbReference type="Proteomes" id="UP000499080"/>
    </source>
</evidence>
<dbReference type="GO" id="GO:0003676">
    <property type="term" value="F:nucleic acid binding"/>
    <property type="evidence" value="ECO:0007669"/>
    <property type="project" value="InterPro"/>
</dbReference>
<dbReference type="EMBL" id="BGPR01001719">
    <property type="protein sequence ID" value="GBM60329.1"/>
    <property type="molecule type" value="Genomic_DNA"/>
</dbReference>
<dbReference type="InterPro" id="IPR036397">
    <property type="entry name" value="RNaseH_sf"/>
</dbReference>
<proteinExistence type="predicted"/>